<name>A0A8C9LDE4_PAVCR</name>
<keyword evidence="4 5" id="KW-0472">Membrane</keyword>
<feature type="signal peptide" evidence="6">
    <location>
        <begin position="1"/>
        <end position="15"/>
    </location>
</feature>
<evidence type="ECO:0000313" key="8">
    <source>
        <dbReference type="Proteomes" id="UP000694428"/>
    </source>
</evidence>
<organism evidence="7 8">
    <name type="scientific">Pavo cristatus</name>
    <name type="common">Indian peafowl</name>
    <name type="synonym">Blue peafowl</name>
    <dbReference type="NCBI Taxonomy" id="9049"/>
    <lineage>
        <taxon>Eukaryota</taxon>
        <taxon>Metazoa</taxon>
        <taxon>Chordata</taxon>
        <taxon>Craniata</taxon>
        <taxon>Vertebrata</taxon>
        <taxon>Euteleostomi</taxon>
        <taxon>Archelosauria</taxon>
        <taxon>Archosauria</taxon>
        <taxon>Dinosauria</taxon>
        <taxon>Saurischia</taxon>
        <taxon>Theropoda</taxon>
        <taxon>Coelurosauria</taxon>
        <taxon>Aves</taxon>
        <taxon>Neognathae</taxon>
        <taxon>Galloanserae</taxon>
        <taxon>Galliformes</taxon>
        <taxon>Phasianidae</taxon>
        <taxon>Phasianinae</taxon>
        <taxon>Pavo</taxon>
    </lineage>
</organism>
<feature type="chain" id="PRO_5047159685" evidence="6">
    <location>
        <begin position="16"/>
        <end position="198"/>
    </location>
</feature>
<evidence type="ECO:0000256" key="2">
    <source>
        <dbReference type="ARBA" id="ARBA00022692"/>
    </source>
</evidence>
<feature type="transmembrane region" description="Helical" evidence="5">
    <location>
        <begin position="110"/>
        <end position="132"/>
    </location>
</feature>
<dbReference type="GO" id="GO:0005385">
    <property type="term" value="F:zinc ion transmembrane transporter activity"/>
    <property type="evidence" value="ECO:0007669"/>
    <property type="project" value="TreeGrafter"/>
</dbReference>
<evidence type="ECO:0000256" key="5">
    <source>
        <dbReference type="SAM" id="Phobius"/>
    </source>
</evidence>
<feature type="transmembrane region" description="Helical" evidence="5">
    <location>
        <begin position="79"/>
        <end position="103"/>
    </location>
</feature>
<reference evidence="7" key="1">
    <citation type="submission" date="2025-08" db="UniProtKB">
        <authorList>
            <consortium name="Ensembl"/>
        </authorList>
    </citation>
    <scope>IDENTIFICATION</scope>
</reference>
<accession>A0A8C9LDE4</accession>
<evidence type="ECO:0000256" key="3">
    <source>
        <dbReference type="ARBA" id="ARBA00022989"/>
    </source>
</evidence>
<evidence type="ECO:0000313" key="7">
    <source>
        <dbReference type="Ensembl" id="ENSPSTP00000019017.1"/>
    </source>
</evidence>
<dbReference type="PANTHER" id="PTHR11040">
    <property type="entry name" value="ZINC/IRON TRANSPORTER"/>
    <property type="match status" value="1"/>
</dbReference>
<proteinExistence type="predicted"/>
<protein>
    <submittedName>
        <fullName evidence="7">Solute carrier family 39 member 1</fullName>
    </submittedName>
</protein>
<comment type="subcellular location">
    <subcellularLocation>
        <location evidence="1">Membrane</location>
        <topology evidence="1">Multi-pass membrane protein</topology>
    </subcellularLocation>
</comment>
<dbReference type="InterPro" id="IPR003689">
    <property type="entry name" value="ZIP"/>
</dbReference>
<evidence type="ECO:0000256" key="4">
    <source>
        <dbReference type="ARBA" id="ARBA00023136"/>
    </source>
</evidence>
<dbReference type="Proteomes" id="UP000694428">
    <property type="component" value="Unplaced"/>
</dbReference>
<dbReference type="AlphaFoldDB" id="A0A8C9LDE4"/>
<evidence type="ECO:0000256" key="1">
    <source>
        <dbReference type="ARBA" id="ARBA00004141"/>
    </source>
</evidence>
<keyword evidence="2 5" id="KW-0812">Transmembrane</keyword>
<sequence>MGFLLVLVLEHAALALHDRPAGAEEEEDEEATAALLTAGDPPTPPGRPSPLRAGLLVLALVLHGALEGLALGLQEPGGAALRLCLALLLHKGLVAFSLALQLLRGRLRRLAVAASLLLFSAASPLGAAVGAAVEAAGGGPRQRLGRSVAEGLAAGAFLYVTLLEVLPRELGGARLRVPKVLALLGGFALVTATLFIRV</sequence>
<dbReference type="PANTHER" id="PTHR11040:SF58">
    <property type="entry name" value="ZINC TRANSPORTER ZIP1"/>
    <property type="match status" value="1"/>
</dbReference>
<dbReference type="Pfam" id="PF02535">
    <property type="entry name" value="Zip"/>
    <property type="match status" value="1"/>
</dbReference>
<dbReference type="GO" id="GO:0005886">
    <property type="term" value="C:plasma membrane"/>
    <property type="evidence" value="ECO:0007669"/>
    <property type="project" value="TreeGrafter"/>
</dbReference>
<feature type="transmembrane region" description="Helical" evidence="5">
    <location>
        <begin position="144"/>
        <end position="165"/>
    </location>
</feature>
<keyword evidence="6" id="KW-0732">Signal</keyword>
<feature type="transmembrane region" description="Helical" evidence="5">
    <location>
        <begin position="177"/>
        <end position="196"/>
    </location>
</feature>
<keyword evidence="8" id="KW-1185">Reference proteome</keyword>
<reference evidence="7" key="2">
    <citation type="submission" date="2025-09" db="UniProtKB">
        <authorList>
            <consortium name="Ensembl"/>
        </authorList>
    </citation>
    <scope>IDENTIFICATION</scope>
</reference>
<dbReference type="Ensembl" id="ENSPSTT00000019920.1">
    <property type="protein sequence ID" value="ENSPSTP00000019017.1"/>
    <property type="gene ID" value="ENSPSTG00000013698.1"/>
</dbReference>
<keyword evidence="3 5" id="KW-1133">Transmembrane helix</keyword>
<evidence type="ECO:0000256" key="6">
    <source>
        <dbReference type="SAM" id="SignalP"/>
    </source>
</evidence>